<evidence type="ECO:0000259" key="4">
    <source>
        <dbReference type="PROSITE" id="PS50263"/>
    </source>
</evidence>
<dbReference type="Pfam" id="PF00795">
    <property type="entry name" value="CN_hydrolase"/>
    <property type="match status" value="1"/>
</dbReference>
<dbReference type="Gene3D" id="3.60.110.10">
    <property type="entry name" value="Carbon-nitrogen hydrolase"/>
    <property type="match status" value="1"/>
</dbReference>
<accession>A0A1N6KR07</accession>
<feature type="domain" description="CN hydrolase" evidence="4">
    <location>
        <begin position="8"/>
        <end position="282"/>
    </location>
</feature>
<dbReference type="GO" id="GO:0000257">
    <property type="term" value="F:nitrilase activity"/>
    <property type="evidence" value="ECO:0007669"/>
    <property type="project" value="UniProtKB-ARBA"/>
</dbReference>
<dbReference type="PROSITE" id="PS50263">
    <property type="entry name" value="CN_HYDROLASE"/>
    <property type="match status" value="1"/>
</dbReference>
<dbReference type="SUPFAM" id="SSF56317">
    <property type="entry name" value="Carbon-nitrogen hydrolase"/>
    <property type="match status" value="1"/>
</dbReference>
<proteinExistence type="inferred from homology"/>
<gene>
    <name evidence="5" type="ORF">SAMN05444165_4342</name>
</gene>
<dbReference type="InterPro" id="IPR000132">
    <property type="entry name" value="Nitrilase/CN_hydratase_CS"/>
</dbReference>
<sequence length="348" mass="37922">MALTHPKYKVAAVQAAPVYLNLDATIDKTVAYIHEAAAAGARLIAFPETWLPGYPWYIWLGTPAWAIGKGFVQRYFDNSLAYDSAEAERIREAARQSGMTVVLGLSERDGGSLYIAQWLIGPDGETIAKRRKLKPTHVERTVFGEGDGSDLAVHDLELGRLGALCCWEHIQPLTKYAMYSQNEQVHVGAWPSFSVYEFAYSLGPEVNNAASQIYAVEGSCFVIAPCAVVSPAMIETLCDTPDKLELIREGGGHTVIYGPNGMLLSQKLAESDEGLVFADIDLGLISIAKSVADPTGHYARRDVTRLLFNSSRSRAVEHFCSTDYLPASPTASTDSSEEEVPPIFEGRG</sequence>
<dbReference type="PANTHER" id="PTHR46044:SF1">
    <property type="entry name" value="CN HYDROLASE DOMAIN-CONTAINING PROTEIN"/>
    <property type="match status" value="1"/>
</dbReference>
<evidence type="ECO:0000313" key="5">
    <source>
        <dbReference type="EMBL" id="SIO58960.1"/>
    </source>
</evidence>
<evidence type="ECO:0000256" key="2">
    <source>
        <dbReference type="PROSITE-ProRule" id="PRU10139"/>
    </source>
</evidence>
<keyword evidence="6" id="KW-1185">Reference proteome</keyword>
<dbReference type="Proteomes" id="UP000185151">
    <property type="component" value="Unassembled WGS sequence"/>
</dbReference>
<feature type="active site" description="Proton acceptor" evidence="2">
    <location>
        <position position="48"/>
    </location>
</feature>
<dbReference type="PROSITE" id="PS00920">
    <property type="entry name" value="NITRIL_CHT_1"/>
    <property type="match status" value="1"/>
</dbReference>
<dbReference type="PANTHER" id="PTHR46044">
    <property type="entry name" value="NITRILASE"/>
    <property type="match status" value="1"/>
</dbReference>
<evidence type="ECO:0000256" key="1">
    <source>
        <dbReference type="ARBA" id="ARBA00008129"/>
    </source>
</evidence>
<feature type="region of interest" description="Disordered" evidence="3">
    <location>
        <begin position="327"/>
        <end position="348"/>
    </location>
</feature>
<protein>
    <submittedName>
        <fullName evidence="5">Aliphatic nitrilase</fullName>
    </submittedName>
</protein>
<dbReference type="PROSITE" id="PS00921">
    <property type="entry name" value="NITRIL_CHT_2"/>
    <property type="match status" value="1"/>
</dbReference>
<organism evidence="5 6">
    <name type="scientific">Paraburkholderia phenazinium</name>
    <dbReference type="NCBI Taxonomy" id="60549"/>
    <lineage>
        <taxon>Bacteria</taxon>
        <taxon>Pseudomonadati</taxon>
        <taxon>Pseudomonadota</taxon>
        <taxon>Betaproteobacteria</taxon>
        <taxon>Burkholderiales</taxon>
        <taxon>Burkholderiaceae</taxon>
        <taxon>Paraburkholderia</taxon>
    </lineage>
</organism>
<dbReference type="EMBL" id="FSRU01000002">
    <property type="protein sequence ID" value="SIO58960.1"/>
    <property type="molecule type" value="Genomic_DNA"/>
</dbReference>
<evidence type="ECO:0000256" key="3">
    <source>
        <dbReference type="SAM" id="MobiDB-lite"/>
    </source>
</evidence>
<dbReference type="OrthoDB" id="9803803at2"/>
<dbReference type="InterPro" id="IPR036526">
    <property type="entry name" value="C-N_Hydrolase_sf"/>
</dbReference>
<reference evidence="5 6" key="1">
    <citation type="submission" date="2016-11" db="EMBL/GenBank/DDBJ databases">
        <authorList>
            <person name="Jaros S."/>
            <person name="Januszkiewicz K."/>
            <person name="Wedrychowicz H."/>
        </authorList>
    </citation>
    <scope>NUCLEOTIDE SEQUENCE [LARGE SCALE GENOMIC DNA]</scope>
    <source>
        <strain evidence="5 6">GAS95</strain>
    </source>
</reference>
<dbReference type="RefSeq" id="WP_074299047.1">
    <property type="nucleotide sequence ID" value="NZ_FSRU01000002.1"/>
</dbReference>
<dbReference type="CDD" id="cd07564">
    <property type="entry name" value="nitrilases_CHs"/>
    <property type="match status" value="1"/>
</dbReference>
<dbReference type="GO" id="GO:0051410">
    <property type="term" value="P:detoxification of nitrogen compound"/>
    <property type="evidence" value="ECO:0007669"/>
    <property type="project" value="TreeGrafter"/>
</dbReference>
<dbReference type="InterPro" id="IPR003010">
    <property type="entry name" value="C-N_Hydrolase"/>
</dbReference>
<evidence type="ECO:0000313" key="6">
    <source>
        <dbReference type="Proteomes" id="UP000185151"/>
    </source>
</evidence>
<comment type="similarity">
    <text evidence="1">Belongs to the carbon-nitrogen hydrolase superfamily. Nitrilase family.</text>
</comment>
<dbReference type="AlphaFoldDB" id="A0A1N6KR07"/>
<dbReference type="InterPro" id="IPR044149">
    <property type="entry name" value="Nitrilases_CHs"/>
</dbReference>
<dbReference type="GO" id="GO:0018822">
    <property type="term" value="F:nitrile hydratase activity"/>
    <property type="evidence" value="ECO:0007669"/>
    <property type="project" value="TreeGrafter"/>
</dbReference>
<name>A0A1N6KR07_9BURK</name>